<feature type="signal peptide" evidence="5">
    <location>
        <begin position="1"/>
        <end position="28"/>
    </location>
</feature>
<dbReference type="GO" id="GO:0004563">
    <property type="term" value="F:beta-N-acetylhexosaminidase activity"/>
    <property type="evidence" value="ECO:0007669"/>
    <property type="project" value="UniProtKB-EC"/>
</dbReference>
<feature type="region of interest" description="Disordered" evidence="4">
    <location>
        <begin position="31"/>
        <end position="82"/>
    </location>
</feature>
<evidence type="ECO:0000313" key="8">
    <source>
        <dbReference type="Proteomes" id="UP001596105"/>
    </source>
</evidence>
<organism evidence="7 8">
    <name type="scientific">Cohnella suwonensis</name>
    <dbReference type="NCBI Taxonomy" id="696072"/>
    <lineage>
        <taxon>Bacteria</taxon>
        <taxon>Bacillati</taxon>
        <taxon>Bacillota</taxon>
        <taxon>Bacilli</taxon>
        <taxon>Bacillales</taxon>
        <taxon>Paenibacillaceae</taxon>
        <taxon>Cohnella</taxon>
    </lineage>
</organism>
<dbReference type="InterPro" id="IPR036962">
    <property type="entry name" value="Glyco_hydro_3_N_sf"/>
</dbReference>
<dbReference type="RefSeq" id="WP_378080990.1">
    <property type="nucleotide sequence ID" value="NZ_JBHSMH010000001.1"/>
</dbReference>
<proteinExistence type="inferred from homology"/>
<keyword evidence="3 7" id="KW-0326">Glycosidase</keyword>
<evidence type="ECO:0000256" key="2">
    <source>
        <dbReference type="ARBA" id="ARBA00022801"/>
    </source>
</evidence>
<dbReference type="PANTHER" id="PTHR30480:SF16">
    <property type="entry name" value="GLYCOSIDE HYDROLASE FAMILY 3 DOMAIN PROTEIN"/>
    <property type="match status" value="1"/>
</dbReference>
<dbReference type="NCBIfam" id="NF003740">
    <property type="entry name" value="PRK05337.1"/>
    <property type="match status" value="1"/>
</dbReference>
<dbReference type="SUPFAM" id="SSF51445">
    <property type="entry name" value="(Trans)glycosidases"/>
    <property type="match status" value="1"/>
</dbReference>
<feature type="compositionally biased region" description="Pro residues" evidence="4">
    <location>
        <begin position="54"/>
        <end position="72"/>
    </location>
</feature>
<keyword evidence="2 7" id="KW-0378">Hydrolase</keyword>
<comment type="caution">
    <text evidence="7">The sequence shown here is derived from an EMBL/GenBank/DDBJ whole genome shotgun (WGS) entry which is preliminary data.</text>
</comment>
<evidence type="ECO:0000256" key="5">
    <source>
        <dbReference type="SAM" id="SignalP"/>
    </source>
</evidence>
<dbReference type="EC" id="3.2.1.52" evidence="7"/>
<gene>
    <name evidence="7" type="primary">nagZ</name>
    <name evidence="7" type="ORF">ACFPPD_00570</name>
</gene>
<feature type="compositionally biased region" description="Low complexity" evidence="4">
    <location>
        <begin position="34"/>
        <end position="53"/>
    </location>
</feature>
<keyword evidence="8" id="KW-1185">Reference proteome</keyword>
<comment type="similarity">
    <text evidence="1">Belongs to the glycosyl hydrolase 3 family.</text>
</comment>
<dbReference type="PANTHER" id="PTHR30480">
    <property type="entry name" value="BETA-HEXOSAMINIDASE-RELATED"/>
    <property type="match status" value="1"/>
</dbReference>
<evidence type="ECO:0000256" key="3">
    <source>
        <dbReference type="ARBA" id="ARBA00023295"/>
    </source>
</evidence>
<protein>
    <submittedName>
        <fullName evidence="7">Beta-N-acetylhexosaminidase</fullName>
        <ecNumber evidence="7">3.2.1.52</ecNumber>
    </submittedName>
</protein>
<evidence type="ECO:0000313" key="7">
    <source>
        <dbReference type="EMBL" id="MFC5467195.1"/>
    </source>
</evidence>
<dbReference type="Pfam" id="PF00933">
    <property type="entry name" value="Glyco_hydro_3"/>
    <property type="match status" value="1"/>
</dbReference>
<accession>A0ABW0LMS5</accession>
<feature type="chain" id="PRO_5047540075" evidence="5">
    <location>
        <begin position="29"/>
        <end position="452"/>
    </location>
</feature>
<dbReference type="Gene3D" id="3.20.20.300">
    <property type="entry name" value="Glycoside hydrolase, family 3, N-terminal domain"/>
    <property type="match status" value="1"/>
</dbReference>
<dbReference type="InterPro" id="IPR050226">
    <property type="entry name" value="NagZ_Beta-hexosaminidase"/>
</dbReference>
<sequence length="452" mass="47294">MINPLRLSFAVFGICLTLLLGTAACSNASPDGFPQASVSSQPTASSNSSASPTETPPSPTPTATPETTPPSPTSSAGATVPGEEVEAIVRGMSLEMKVGQMILAGVEGTKLDTSANKMIAEQRVGGVILFKNNFSGLTGSARFVNELKKANEDSPVPLFVSVDQEGGRVSRLPADFVAMPDAAKVGRTGQPELAERMGALLSEELTMLGINVDFAPVLDVNSNPKNPVIGNRAFGNKADVVTRMGLAVMQGLREGGTIGVVKHFPGHGDSAVDSHLDLPVVNKTTKQLKAMEWVPFKAAIADNADAVMVAHILFPKIDPDAPASFSKVIIGQQLRGTLGYDGVVITDDLTMGAISDHYGISEAAVKSVEAGSDILLVAHGYDAAKSVYDKLLQAVRSGRISEARIDQSVARIVALKTKYRLTDDPVAIPKASDVPNAAIRSWLKEVNGASGK</sequence>
<evidence type="ECO:0000259" key="6">
    <source>
        <dbReference type="Pfam" id="PF00933"/>
    </source>
</evidence>
<keyword evidence="5" id="KW-0732">Signal</keyword>
<dbReference type="InterPro" id="IPR017853">
    <property type="entry name" value="GH"/>
</dbReference>
<dbReference type="EMBL" id="JBHSMH010000001">
    <property type="protein sequence ID" value="MFC5467195.1"/>
    <property type="molecule type" value="Genomic_DNA"/>
</dbReference>
<evidence type="ECO:0000256" key="4">
    <source>
        <dbReference type="SAM" id="MobiDB-lite"/>
    </source>
</evidence>
<evidence type="ECO:0000256" key="1">
    <source>
        <dbReference type="ARBA" id="ARBA00005336"/>
    </source>
</evidence>
<dbReference type="PROSITE" id="PS51257">
    <property type="entry name" value="PROKAR_LIPOPROTEIN"/>
    <property type="match status" value="1"/>
</dbReference>
<feature type="domain" description="Glycoside hydrolase family 3 N-terminal" evidence="6">
    <location>
        <begin position="94"/>
        <end position="414"/>
    </location>
</feature>
<dbReference type="Proteomes" id="UP001596105">
    <property type="component" value="Unassembled WGS sequence"/>
</dbReference>
<dbReference type="InterPro" id="IPR001764">
    <property type="entry name" value="Glyco_hydro_3_N"/>
</dbReference>
<name>A0ABW0LMS5_9BACL</name>
<reference evidence="8" key="1">
    <citation type="journal article" date="2019" name="Int. J. Syst. Evol. Microbiol.">
        <title>The Global Catalogue of Microorganisms (GCM) 10K type strain sequencing project: providing services to taxonomists for standard genome sequencing and annotation.</title>
        <authorList>
            <consortium name="The Broad Institute Genomics Platform"/>
            <consortium name="The Broad Institute Genome Sequencing Center for Infectious Disease"/>
            <person name="Wu L."/>
            <person name="Ma J."/>
        </authorList>
    </citation>
    <scope>NUCLEOTIDE SEQUENCE [LARGE SCALE GENOMIC DNA]</scope>
    <source>
        <strain evidence="8">CCUG 57113</strain>
    </source>
</reference>